<organism evidence="2 3">
    <name type="scientific">Heterotrigona itama</name>
    <dbReference type="NCBI Taxonomy" id="395501"/>
    <lineage>
        <taxon>Eukaryota</taxon>
        <taxon>Metazoa</taxon>
        <taxon>Ecdysozoa</taxon>
        <taxon>Arthropoda</taxon>
        <taxon>Hexapoda</taxon>
        <taxon>Insecta</taxon>
        <taxon>Pterygota</taxon>
        <taxon>Neoptera</taxon>
        <taxon>Endopterygota</taxon>
        <taxon>Hymenoptera</taxon>
        <taxon>Apocrita</taxon>
        <taxon>Aculeata</taxon>
        <taxon>Apoidea</taxon>
        <taxon>Anthophila</taxon>
        <taxon>Apidae</taxon>
        <taxon>Heterotrigona</taxon>
    </lineage>
</organism>
<gene>
    <name evidence="2" type="ORF">MHI_LOCUS594797</name>
</gene>
<evidence type="ECO:0000313" key="2">
    <source>
        <dbReference type="EMBL" id="CAD1475781.1"/>
    </source>
</evidence>
<keyword evidence="3" id="KW-1185">Reference proteome</keyword>
<feature type="transmembrane region" description="Helical" evidence="1">
    <location>
        <begin position="16"/>
        <end position="39"/>
    </location>
</feature>
<keyword evidence="1" id="KW-0812">Transmembrane</keyword>
<feature type="non-terminal residue" evidence="2">
    <location>
        <position position="1"/>
    </location>
</feature>
<dbReference type="Proteomes" id="UP000752696">
    <property type="component" value="Unassembled WGS sequence"/>
</dbReference>
<feature type="non-terminal residue" evidence="2">
    <location>
        <position position="117"/>
    </location>
</feature>
<keyword evidence="1" id="KW-0472">Membrane</keyword>
<accession>A0A6V7H837</accession>
<evidence type="ECO:0000313" key="3">
    <source>
        <dbReference type="Proteomes" id="UP000752696"/>
    </source>
</evidence>
<comment type="caution">
    <text evidence="2">The sequence shown here is derived from an EMBL/GenBank/DDBJ whole genome shotgun (WGS) entry which is preliminary data.</text>
</comment>
<name>A0A6V7H837_9HYME</name>
<dbReference type="EMBL" id="CAJDYZ010008745">
    <property type="protein sequence ID" value="CAD1475781.1"/>
    <property type="molecule type" value="Genomic_DNA"/>
</dbReference>
<keyword evidence="1" id="KW-1133">Transmembrane helix</keyword>
<reference evidence="2" key="1">
    <citation type="submission" date="2020-07" db="EMBL/GenBank/DDBJ databases">
        <authorList>
            <person name="Nazaruddin N."/>
        </authorList>
    </citation>
    <scope>NUCLEOTIDE SEQUENCE</scope>
</reference>
<dbReference type="AlphaFoldDB" id="A0A6V7H837"/>
<sequence>TVVSRKILTDESACLMWIYLVMVVALLLLLLLWLSLLLLNISRLLKLDIVPDSDSSFVTSAGQESITDQLSRGYSRADKDETSNLRNVMKLAPRKANGGKSQRFKQIDYYRVSGFFQ</sequence>
<proteinExistence type="predicted"/>
<protein>
    <submittedName>
        <fullName evidence="2">Uncharacterized protein</fullName>
    </submittedName>
</protein>
<evidence type="ECO:0000256" key="1">
    <source>
        <dbReference type="SAM" id="Phobius"/>
    </source>
</evidence>